<dbReference type="STRING" id="7168.A0A182N6B6"/>
<dbReference type="Gene3D" id="1.20.5.340">
    <property type="match status" value="1"/>
</dbReference>
<dbReference type="GO" id="GO:0005813">
    <property type="term" value="C:centrosome"/>
    <property type="evidence" value="ECO:0007669"/>
    <property type="project" value="TreeGrafter"/>
</dbReference>
<evidence type="ECO:0000313" key="3">
    <source>
        <dbReference type="Proteomes" id="UP000075884"/>
    </source>
</evidence>
<dbReference type="PANTHER" id="PTHR28661">
    <property type="entry name" value="SJOEGREN SYNDROME NUCLEAR AUTOANTIGEN 1"/>
    <property type="match status" value="1"/>
</dbReference>
<feature type="coiled-coil region" evidence="1">
    <location>
        <begin position="19"/>
        <end position="67"/>
    </location>
</feature>
<evidence type="ECO:0000256" key="1">
    <source>
        <dbReference type="SAM" id="Coils"/>
    </source>
</evidence>
<protein>
    <recommendedName>
        <fullName evidence="4">Sjoegren syndrome nuclear autoantigen 1</fullName>
    </recommendedName>
</protein>
<dbReference type="AlphaFoldDB" id="A0A182N6B6"/>
<evidence type="ECO:0000313" key="2">
    <source>
        <dbReference type="EnsemblMetazoa" id="ADIR003188-PA"/>
    </source>
</evidence>
<reference evidence="2" key="2">
    <citation type="submission" date="2020-05" db="UniProtKB">
        <authorList>
            <consortium name="EnsemblMetazoa"/>
        </authorList>
    </citation>
    <scope>IDENTIFICATION</scope>
    <source>
        <strain evidence="2">WRAIR2</strain>
    </source>
</reference>
<organism evidence="2 3">
    <name type="scientific">Anopheles dirus</name>
    <dbReference type="NCBI Taxonomy" id="7168"/>
    <lineage>
        <taxon>Eukaryota</taxon>
        <taxon>Metazoa</taxon>
        <taxon>Ecdysozoa</taxon>
        <taxon>Arthropoda</taxon>
        <taxon>Hexapoda</taxon>
        <taxon>Insecta</taxon>
        <taxon>Pterygota</taxon>
        <taxon>Neoptera</taxon>
        <taxon>Endopterygota</taxon>
        <taxon>Diptera</taxon>
        <taxon>Nematocera</taxon>
        <taxon>Culicoidea</taxon>
        <taxon>Culicidae</taxon>
        <taxon>Anophelinae</taxon>
        <taxon>Anopheles</taxon>
    </lineage>
</organism>
<evidence type="ECO:0008006" key="4">
    <source>
        <dbReference type="Google" id="ProtNLM"/>
    </source>
</evidence>
<dbReference type="GO" id="GO:0036064">
    <property type="term" value="C:ciliary basal body"/>
    <property type="evidence" value="ECO:0007669"/>
    <property type="project" value="TreeGrafter"/>
</dbReference>
<sequence>MMETAARLQSHNQEMVKCLNQLRGQKTALEERIAQQESRKDTLSKELEKMQRALEQVETSIAEDTKMLNDCAKRITETEHGYTKVVDTLQLLLMSAKEKTVASGSGTNAKHDSKQ</sequence>
<name>A0A182N6B6_9DIPT</name>
<reference evidence="3" key="1">
    <citation type="submission" date="2013-03" db="EMBL/GenBank/DDBJ databases">
        <title>The Genome Sequence of Anopheles dirus WRAIR2.</title>
        <authorList>
            <consortium name="The Broad Institute Genomics Platform"/>
            <person name="Neafsey D.E."/>
            <person name="Walton C."/>
            <person name="Walker B."/>
            <person name="Young S.K."/>
            <person name="Zeng Q."/>
            <person name="Gargeya S."/>
            <person name="Fitzgerald M."/>
            <person name="Haas B."/>
            <person name="Abouelleil A."/>
            <person name="Allen A.W."/>
            <person name="Alvarado L."/>
            <person name="Arachchi H.M."/>
            <person name="Berlin A.M."/>
            <person name="Chapman S.B."/>
            <person name="Gainer-Dewar J."/>
            <person name="Goldberg J."/>
            <person name="Griggs A."/>
            <person name="Gujja S."/>
            <person name="Hansen M."/>
            <person name="Howarth C."/>
            <person name="Imamovic A."/>
            <person name="Ireland A."/>
            <person name="Larimer J."/>
            <person name="McCowan C."/>
            <person name="Murphy C."/>
            <person name="Pearson M."/>
            <person name="Poon T.W."/>
            <person name="Priest M."/>
            <person name="Roberts A."/>
            <person name="Saif S."/>
            <person name="Shea T."/>
            <person name="Sisk P."/>
            <person name="Sykes S."/>
            <person name="Wortman J."/>
            <person name="Nusbaum C."/>
            <person name="Birren B."/>
        </authorList>
    </citation>
    <scope>NUCLEOTIDE SEQUENCE [LARGE SCALE GENOMIC DNA]</scope>
    <source>
        <strain evidence="3">WRAIR2</strain>
    </source>
</reference>
<accession>A0A182N6B6</accession>
<dbReference type="Proteomes" id="UP000075884">
    <property type="component" value="Unassembled WGS sequence"/>
</dbReference>
<dbReference type="VEuPathDB" id="VectorBase:ADIR003188"/>
<keyword evidence="1" id="KW-0175">Coiled coil</keyword>
<proteinExistence type="predicted"/>
<dbReference type="EnsemblMetazoa" id="ADIR003188-RA">
    <property type="protein sequence ID" value="ADIR003188-PA"/>
    <property type="gene ID" value="ADIR003188"/>
</dbReference>
<keyword evidence="3" id="KW-1185">Reference proteome</keyword>
<dbReference type="InterPro" id="IPR033362">
    <property type="entry name" value="SSNA1_fam"/>
</dbReference>
<dbReference type="PANTHER" id="PTHR28661:SF1">
    <property type="entry name" value="MICROTUBULE NUCLEATION FACTOR SSNA1"/>
    <property type="match status" value="1"/>
</dbReference>